<dbReference type="GO" id="GO:0019441">
    <property type="term" value="P:L-tryptophan catabolic process to kynurenine"/>
    <property type="evidence" value="ECO:0007669"/>
    <property type="project" value="UniProtKB-UniRule"/>
</dbReference>
<keyword evidence="1" id="KW-0479">Metal-binding</keyword>
<protein>
    <recommendedName>
        <fullName evidence="1">Tryptophan 2,3-dioxygenase</fullName>
        <shortName evidence="1">TDO</shortName>
        <ecNumber evidence="1">1.13.11.11</ecNumber>
    </recommendedName>
    <alternativeName>
        <fullName evidence="1">Tryptamin 2,3-dioxygenase</fullName>
    </alternativeName>
    <alternativeName>
        <fullName evidence="1">Tryptophan oxygenase</fullName>
        <shortName evidence="1">TO</shortName>
        <shortName evidence="1">TRPO</shortName>
    </alternativeName>
    <alternativeName>
        <fullName evidence="1">Tryptophan pyrrolase</fullName>
    </alternativeName>
    <alternativeName>
        <fullName evidence="1">Tryptophanase</fullName>
    </alternativeName>
</protein>
<dbReference type="GO" id="GO:0046872">
    <property type="term" value="F:metal ion binding"/>
    <property type="evidence" value="ECO:0007669"/>
    <property type="project" value="UniProtKB-KW"/>
</dbReference>
<dbReference type="HAMAP" id="MF_01972">
    <property type="entry name" value="T23O"/>
    <property type="match status" value="1"/>
</dbReference>
<keyword evidence="1" id="KW-0223">Dioxygenase</keyword>
<accession>A0A8J7WKV5</accession>
<keyword evidence="1" id="KW-0823">Tryptophan catabolism</keyword>
<comment type="catalytic activity">
    <reaction evidence="1">
        <text>L-tryptophan + O2 = N-formyl-L-kynurenine</text>
        <dbReference type="Rhea" id="RHEA:24536"/>
        <dbReference type="ChEBI" id="CHEBI:15379"/>
        <dbReference type="ChEBI" id="CHEBI:57912"/>
        <dbReference type="ChEBI" id="CHEBI:58629"/>
        <dbReference type="EC" id="1.13.11.11"/>
    </reaction>
</comment>
<feature type="binding site" evidence="1">
    <location>
        <position position="109"/>
    </location>
    <ligand>
        <name>substrate</name>
    </ligand>
</feature>
<dbReference type="GO" id="GO:0004833">
    <property type="term" value="F:L-tryptophan 2,3-dioxygenase activity"/>
    <property type="evidence" value="ECO:0007669"/>
    <property type="project" value="UniProtKB-UniRule"/>
</dbReference>
<dbReference type="GO" id="GO:0019442">
    <property type="term" value="P:L-tryptophan catabolic process to acetyl-CoA"/>
    <property type="evidence" value="ECO:0007669"/>
    <property type="project" value="TreeGrafter"/>
</dbReference>
<dbReference type="EMBL" id="JAGSXH010000002">
    <property type="protein sequence ID" value="MBS2961664.1"/>
    <property type="molecule type" value="Genomic_DNA"/>
</dbReference>
<keyword evidence="1" id="KW-0560">Oxidoreductase</keyword>
<comment type="similarity">
    <text evidence="1">Belongs to the tryptophan 2,3-dioxygenase family.</text>
</comment>
<dbReference type="AlphaFoldDB" id="A0A8J7WKV5"/>
<evidence type="ECO:0000256" key="1">
    <source>
        <dbReference type="HAMAP-Rule" id="MF_01972"/>
    </source>
</evidence>
<comment type="pathway">
    <text evidence="1">Amino-acid degradation; L-tryptophan degradation via kynurenine pathway; L-kynurenine from L-tryptophan: step 1/2.</text>
</comment>
<evidence type="ECO:0000313" key="3">
    <source>
        <dbReference type="Proteomes" id="UP000677913"/>
    </source>
</evidence>
<dbReference type="InterPro" id="IPR037217">
    <property type="entry name" value="Trp/Indoleamine_2_3_dOase-like"/>
</dbReference>
<dbReference type="Pfam" id="PF03301">
    <property type="entry name" value="Trp_dioxygenase"/>
    <property type="match status" value="2"/>
</dbReference>
<proteinExistence type="inferred from homology"/>
<dbReference type="InterPro" id="IPR004981">
    <property type="entry name" value="Trp_2_3_dOase"/>
</dbReference>
<dbReference type="PANTHER" id="PTHR10138:SF0">
    <property type="entry name" value="TRYPTOPHAN 2,3-DIOXYGENASE"/>
    <property type="match status" value="1"/>
</dbReference>
<dbReference type="SUPFAM" id="SSF140959">
    <property type="entry name" value="Indolic compounds 2,3-dioxygenase-like"/>
    <property type="match status" value="1"/>
</dbReference>
<name>A0A8J7WKV5_9ACTN</name>
<organism evidence="2 3">
    <name type="scientific">Actinocrinis puniceicyclus</name>
    <dbReference type="NCBI Taxonomy" id="977794"/>
    <lineage>
        <taxon>Bacteria</taxon>
        <taxon>Bacillati</taxon>
        <taxon>Actinomycetota</taxon>
        <taxon>Actinomycetes</taxon>
        <taxon>Catenulisporales</taxon>
        <taxon>Actinospicaceae</taxon>
        <taxon>Actinocrinis</taxon>
    </lineage>
</organism>
<comment type="subunit">
    <text evidence="1">Homotetramer.</text>
</comment>
<gene>
    <name evidence="1" type="primary">kynA</name>
    <name evidence="2" type="ORF">KGA66_01300</name>
</gene>
<keyword evidence="1" id="KW-0408">Iron</keyword>
<dbReference type="GO" id="GO:0020037">
    <property type="term" value="F:heme binding"/>
    <property type="evidence" value="ECO:0007669"/>
    <property type="project" value="UniProtKB-UniRule"/>
</dbReference>
<comment type="cofactor">
    <cofactor evidence="1">
        <name>heme</name>
        <dbReference type="ChEBI" id="CHEBI:30413"/>
    </cofactor>
    <text evidence="1">Binds 1 heme group per subunit.</text>
</comment>
<reference evidence="2" key="1">
    <citation type="submission" date="2021-04" db="EMBL/GenBank/DDBJ databases">
        <title>Genome based classification of Actinospica acidithermotolerans sp. nov., an actinobacterium isolated from an Indonesian hot spring.</title>
        <authorList>
            <person name="Kusuma A.B."/>
            <person name="Putra K.E."/>
            <person name="Nafisah S."/>
            <person name="Loh J."/>
            <person name="Nouioui I."/>
            <person name="Goodfellow M."/>
        </authorList>
    </citation>
    <scope>NUCLEOTIDE SEQUENCE</scope>
    <source>
        <strain evidence="2">DSM 45618</strain>
    </source>
</reference>
<dbReference type="EC" id="1.13.11.11" evidence="1"/>
<dbReference type="Gene3D" id="1.20.58.480">
    <property type="match status" value="1"/>
</dbReference>
<dbReference type="RefSeq" id="WP_211463537.1">
    <property type="nucleotide sequence ID" value="NZ_JAGSXH010000002.1"/>
</dbReference>
<comment type="caution">
    <text evidence="1">Lacks conserved residue(s) required for the propagation of feature annotation.</text>
</comment>
<comment type="function">
    <text evidence="1">Heme-dependent dioxygenase that catalyzes the oxidative cleavage of the L-tryptophan (L-Trp) pyrrole ring and converts L-tryptophan to N-formyl-L-kynurenine. Catalyzes the oxidative cleavage of the indole moiety.</text>
</comment>
<keyword evidence="1" id="KW-0349">Heme</keyword>
<dbReference type="UniPathway" id="UPA00333">
    <property type="reaction ID" value="UER00453"/>
</dbReference>
<sequence>MPANATAPPRTDLNEYEDYARLGALLTLQQPRTDAPAELSFLVVTQIMELYFTLLRHEWESARDVLTRPGADVHRAVRTLRRAHGAQDALLASWEALRTLTPAEFDEFRDAFGVASGIQSYQYRHIEFLLGARHPRALAVHEQTPRIHAELAAQAAAPSLYDAALKLLRGRGFAVPEGLAERDPRTEYQGDDRLVAVWRAVYCDQPRHGDLADLGDALFDTAERHVRWKQRHLLSVWRSMGDKPGSAGTSGAQWLERGVHRKYFPDLWTVRDQGWA</sequence>
<keyword evidence="3" id="KW-1185">Reference proteome</keyword>
<dbReference type="PANTHER" id="PTHR10138">
    <property type="entry name" value="TRYPTOPHAN 2,3-DIOXYGENASE"/>
    <property type="match status" value="1"/>
</dbReference>
<comment type="caution">
    <text evidence="2">The sequence shown here is derived from an EMBL/GenBank/DDBJ whole genome shotgun (WGS) entry which is preliminary data.</text>
</comment>
<dbReference type="Proteomes" id="UP000677913">
    <property type="component" value="Unassembled WGS sequence"/>
</dbReference>
<evidence type="ECO:0000313" key="2">
    <source>
        <dbReference type="EMBL" id="MBS2961664.1"/>
    </source>
</evidence>
<feature type="binding site" description="axial binding residue" evidence="1">
    <location>
        <position position="232"/>
    </location>
    <ligand>
        <name>heme</name>
        <dbReference type="ChEBI" id="CHEBI:30413"/>
    </ligand>
    <ligandPart>
        <name>Fe</name>
        <dbReference type="ChEBI" id="CHEBI:18248"/>
    </ligandPart>
</feature>